<dbReference type="Pfam" id="PF04607">
    <property type="entry name" value="RelA_SpoT"/>
    <property type="match status" value="1"/>
</dbReference>
<feature type="domain" description="RelA/SpoT" evidence="1">
    <location>
        <begin position="80"/>
        <end position="210"/>
    </location>
</feature>
<dbReference type="EMBL" id="BAABAZ010000005">
    <property type="protein sequence ID" value="GAA4283897.1"/>
    <property type="molecule type" value="Genomic_DNA"/>
</dbReference>
<dbReference type="PANTHER" id="PTHR41773">
    <property type="entry name" value="GTP PYROPHOSPHATASE-RELATED"/>
    <property type="match status" value="1"/>
</dbReference>
<evidence type="ECO:0000259" key="1">
    <source>
        <dbReference type="SMART" id="SM00954"/>
    </source>
</evidence>
<evidence type="ECO:0000313" key="2">
    <source>
        <dbReference type="EMBL" id="GAA4283897.1"/>
    </source>
</evidence>
<gene>
    <name evidence="2" type="ORF">GCM10022261_14280</name>
</gene>
<dbReference type="SMART" id="SM00954">
    <property type="entry name" value="RelA_SpoT"/>
    <property type="match status" value="1"/>
</dbReference>
<keyword evidence="3" id="KW-1185">Reference proteome</keyword>
<accession>A0ABP8EIX9</accession>
<dbReference type="InterPro" id="IPR007685">
    <property type="entry name" value="RelA_SpoT"/>
</dbReference>
<comment type="caution">
    <text evidence="2">The sequence shown here is derived from an EMBL/GenBank/DDBJ whole genome shotgun (WGS) entry which is preliminary data.</text>
</comment>
<dbReference type="InterPro" id="IPR043519">
    <property type="entry name" value="NT_sf"/>
</dbReference>
<evidence type="ECO:0000313" key="3">
    <source>
        <dbReference type="Proteomes" id="UP001501586"/>
    </source>
</evidence>
<name>A0ABP8EIX9_9MICO</name>
<dbReference type="CDD" id="cd05399">
    <property type="entry name" value="NT_Rel-Spo_like"/>
    <property type="match status" value="1"/>
</dbReference>
<protein>
    <recommendedName>
        <fullName evidence="1">RelA/SpoT domain-containing protein</fullName>
    </recommendedName>
</protein>
<dbReference type="Proteomes" id="UP001501586">
    <property type="component" value="Unassembled WGS sequence"/>
</dbReference>
<reference evidence="3" key="1">
    <citation type="journal article" date="2019" name="Int. J. Syst. Evol. Microbiol.">
        <title>The Global Catalogue of Microorganisms (GCM) 10K type strain sequencing project: providing services to taxonomists for standard genome sequencing and annotation.</title>
        <authorList>
            <consortium name="The Broad Institute Genomics Platform"/>
            <consortium name="The Broad Institute Genome Sequencing Center for Infectious Disease"/>
            <person name="Wu L."/>
            <person name="Ma J."/>
        </authorList>
    </citation>
    <scope>NUCLEOTIDE SEQUENCE [LARGE SCALE GENOMIC DNA]</scope>
    <source>
        <strain evidence="3">JCM 17458</strain>
    </source>
</reference>
<dbReference type="Gene3D" id="3.30.460.10">
    <property type="entry name" value="Beta Polymerase, domain 2"/>
    <property type="match status" value="1"/>
</dbReference>
<dbReference type="SUPFAM" id="SSF81301">
    <property type="entry name" value="Nucleotidyltransferase"/>
    <property type="match status" value="1"/>
</dbReference>
<dbReference type="PANTHER" id="PTHR41773:SF1">
    <property type="entry name" value="RELA_SPOT DOMAIN-CONTAINING PROTEIN"/>
    <property type="match status" value="1"/>
</dbReference>
<organism evidence="2 3">
    <name type="scientific">Brevibacterium daeguense</name>
    <dbReference type="NCBI Taxonomy" id="909936"/>
    <lineage>
        <taxon>Bacteria</taxon>
        <taxon>Bacillati</taxon>
        <taxon>Actinomycetota</taxon>
        <taxon>Actinomycetes</taxon>
        <taxon>Micrococcales</taxon>
        <taxon>Brevibacteriaceae</taxon>
        <taxon>Brevibacterium</taxon>
    </lineage>
</organism>
<proteinExistence type="predicted"/>
<sequence>MPGAVAGARTRRSILVVVNANSEMAARSLARARARTAVDRLYQVDAQRWEVACHRVIGFLEELAARMEFTDRSRVVVDGFRIKEPTRTLEKVLKRADGDDLPTDPQQIAEQISDLLGIKVLCKSSRDLEAFAVLLESELAESSSFPLTEPTKNYHLHPKPSGYRAFHAVVGVEDPEAAHPIRIEIQVRTRLQDAWGELTHDDLYKPGGPLSPDEFHTQIAASMANLLSEVDRMADLLAQDIEQTSSGDEQSDAEELPVGELLEVTVTRTGPGYAIAEDSLGRRGLIRARDVRLLAEVTGRSESRSSVKVSDLVRVGDTFPASEIEYKGNRYFAPVEFAE</sequence>